<dbReference type="InterPro" id="IPR000847">
    <property type="entry name" value="LysR_HTH_N"/>
</dbReference>
<dbReference type="GO" id="GO:0003700">
    <property type="term" value="F:DNA-binding transcription factor activity"/>
    <property type="evidence" value="ECO:0007669"/>
    <property type="project" value="InterPro"/>
</dbReference>
<dbReference type="Gene3D" id="3.40.190.290">
    <property type="match status" value="1"/>
</dbReference>
<keyword evidence="4" id="KW-0804">Transcription</keyword>
<dbReference type="GO" id="GO:0043565">
    <property type="term" value="F:sequence-specific DNA binding"/>
    <property type="evidence" value="ECO:0007669"/>
    <property type="project" value="TreeGrafter"/>
</dbReference>
<dbReference type="SUPFAM" id="SSF53850">
    <property type="entry name" value="Periplasmic binding protein-like II"/>
    <property type="match status" value="1"/>
</dbReference>
<feature type="domain" description="HTH lysR-type" evidence="5">
    <location>
        <begin position="1"/>
        <end position="59"/>
    </location>
</feature>
<dbReference type="InterPro" id="IPR005119">
    <property type="entry name" value="LysR_subst-bd"/>
</dbReference>
<name>A0A3B7M1J5_9GAMM</name>
<dbReference type="PANTHER" id="PTHR30537">
    <property type="entry name" value="HTH-TYPE TRANSCRIPTIONAL REGULATOR"/>
    <property type="match status" value="1"/>
</dbReference>
<reference evidence="7" key="1">
    <citation type="submission" date="2018-09" db="EMBL/GenBank/DDBJ databases">
        <title>The complete genome of Acinetobacter sp. strain WCHAc010005.</title>
        <authorList>
            <person name="Hu Y."/>
            <person name="Long H."/>
            <person name="Feng Y."/>
            <person name="Zong Z."/>
        </authorList>
    </citation>
    <scope>NUCLEOTIDE SEQUENCE [LARGE SCALE GENOMIC DNA]</scope>
    <source>
        <strain evidence="7">WCHAc010005</strain>
    </source>
</reference>
<dbReference type="InterPro" id="IPR058163">
    <property type="entry name" value="LysR-type_TF_proteobact-type"/>
</dbReference>
<dbReference type="AlphaFoldDB" id="A0A3B7M1J5"/>
<keyword evidence="2" id="KW-0805">Transcription regulation</keyword>
<evidence type="ECO:0000313" key="7">
    <source>
        <dbReference type="Proteomes" id="UP000263753"/>
    </source>
</evidence>
<evidence type="ECO:0000259" key="5">
    <source>
        <dbReference type="PROSITE" id="PS50931"/>
    </source>
</evidence>
<gene>
    <name evidence="6" type="ORF">CDG60_08205</name>
</gene>
<dbReference type="Pfam" id="PF03466">
    <property type="entry name" value="LysR_substrate"/>
    <property type="match status" value="1"/>
</dbReference>
<evidence type="ECO:0000256" key="3">
    <source>
        <dbReference type="ARBA" id="ARBA00023125"/>
    </source>
</evidence>
<keyword evidence="3" id="KW-0238">DNA-binding</keyword>
<dbReference type="EMBL" id="CP032134">
    <property type="protein sequence ID" value="AXY56549.1"/>
    <property type="molecule type" value="Genomic_DNA"/>
</dbReference>
<dbReference type="Gene3D" id="1.10.10.10">
    <property type="entry name" value="Winged helix-like DNA-binding domain superfamily/Winged helix DNA-binding domain"/>
    <property type="match status" value="1"/>
</dbReference>
<dbReference type="PANTHER" id="PTHR30537:SF30">
    <property type="entry name" value="TRANSCRIPTIONAL REGULATOR-RELATED"/>
    <property type="match status" value="1"/>
</dbReference>
<dbReference type="RefSeq" id="WP_087511642.1">
    <property type="nucleotide sequence ID" value="NZ_CP032134.1"/>
</dbReference>
<dbReference type="PROSITE" id="PS50931">
    <property type="entry name" value="HTH_LYSR"/>
    <property type="match status" value="1"/>
</dbReference>
<dbReference type="GO" id="GO:0006351">
    <property type="term" value="P:DNA-templated transcription"/>
    <property type="evidence" value="ECO:0007669"/>
    <property type="project" value="TreeGrafter"/>
</dbReference>
<comment type="similarity">
    <text evidence="1">Belongs to the LysR transcriptional regulatory family.</text>
</comment>
<dbReference type="InterPro" id="IPR036388">
    <property type="entry name" value="WH-like_DNA-bd_sf"/>
</dbReference>
<evidence type="ECO:0000256" key="1">
    <source>
        <dbReference type="ARBA" id="ARBA00009437"/>
    </source>
</evidence>
<dbReference type="Proteomes" id="UP000263753">
    <property type="component" value="Chromosome"/>
</dbReference>
<evidence type="ECO:0000256" key="4">
    <source>
        <dbReference type="ARBA" id="ARBA00023163"/>
    </source>
</evidence>
<accession>A0A3B7M1J5</accession>
<organism evidence="6 7">
    <name type="scientific">Acinetobacter chinensis</name>
    <dbReference type="NCBI Taxonomy" id="2004650"/>
    <lineage>
        <taxon>Bacteria</taxon>
        <taxon>Pseudomonadati</taxon>
        <taxon>Pseudomonadota</taxon>
        <taxon>Gammaproteobacteria</taxon>
        <taxon>Moraxellales</taxon>
        <taxon>Moraxellaceae</taxon>
        <taxon>Acinetobacter</taxon>
    </lineage>
</organism>
<dbReference type="KEGG" id="achi:CDG60_08205"/>
<protein>
    <submittedName>
        <fullName evidence="6">LysR family transcriptional regulator</fullName>
    </submittedName>
</protein>
<evidence type="ECO:0000313" key="6">
    <source>
        <dbReference type="EMBL" id="AXY56549.1"/>
    </source>
</evidence>
<dbReference type="Pfam" id="PF00126">
    <property type="entry name" value="HTH_1"/>
    <property type="match status" value="1"/>
</dbReference>
<dbReference type="FunFam" id="1.10.10.10:FF:000001">
    <property type="entry name" value="LysR family transcriptional regulator"/>
    <property type="match status" value="1"/>
</dbReference>
<evidence type="ECO:0000256" key="2">
    <source>
        <dbReference type="ARBA" id="ARBA00023015"/>
    </source>
</evidence>
<dbReference type="InterPro" id="IPR036390">
    <property type="entry name" value="WH_DNA-bd_sf"/>
</dbReference>
<dbReference type="CDD" id="cd08422">
    <property type="entry name" value="PBP2_CrgA_like"/>
    <property type="match status" value="1"/>
</dbReference>
<sequence length="299" mass="33674">MDHYKRMAIFAKVVELGSMSAAGRLLNMSPSAVSQQIRFLEQHSGITLLHRSTRKLSLTELGERYYRYCQDLCAAAEQAQSLLESEIELPVGELRLAVPVGVARYLSDGLGAWAKQFPDLSLSLNVDDEHIDLIEQRIDLAIRVGEMPDSSFIASKISEMQMGLYVSPEWLKANAEPESPEDLQQSEWLNLLNGHLGTGLKHFWNMNTLESRKIETRSKFSINNILILQQMCEQGYGVCALSTFEAHDAVRKQKLVRILPDWHVGQLNIWAVTPQRNSKSAKVRQAIQLIQNCLNAAVN</sequence>
<dbReference type="SUPFAM" id="SSF46785">
    <property type="entry name" value="Winged helix' DNA-binding domain"/>
    <property type="match status" value="1"/>
</dbReference>
<proteinExistence type="inferred from homology"/>